<dbReference type="EMBL" id="RIBZ01000224">
    <property type="protein sequence ID" value="RNG25117.1"/>
    <property type="molecule type" value="Genomic_DNA"/>
</dbReference>
<reference evidence="1 2" key="1">
    <citation type="submission" date="2018-11" db="EMBL/GenBank/DDBJ databases">
        <title>The Potential of Streptomyces as Biocontrol Agents against the Tomato grey mould, Botrytis cinerea (Gray mold) Frontiers in Microbiology.</title>
        <authorList>
            <person name="Li D."/>
        </authorList>
    </citation>
    <scope>NUCLEOTIDE SEQUENCE [LARGE SCALE GENOMIC DNA]</scope>
    <source>
        <strain evidence="1 2">NEAU-LD23</strain>
    </source>
</reference>
<sequence length="89" mass="9633">MALVALGFSLIPWLWALAATIPSREARTGVLWALLHVSATGALLLWLRADAGVESATLRKLLAPPLLAGGIRLVYEIHRHLTGHTHNKP</sequence>
<accession>A0A3M8W6J2</accession>
<gene>
    <name evidence="1" type="ORF">EEJ42_16750</name>
</gene>
<dbReference type="RefSeq" id="WP_123100725.1">
    <property type="nucleotide sequence ID" value="NZ_RIBZ01000224.1"/>
</dbReference>
<evidence type="ECO:0000313" key="1">
    <source>
        <dbReference type="EMBL" id="RNG25117.1"/>
    </source>
</evidence>
<protein>
    <submittedName>
        <fullName evidence="1">Uncharacterized protein</fullName>
    </submittedName>
</protein>
<organism evidence="1 2">
    <name type="scientific">Streptomyces botrytidirepellens</name>
    <dbReference type="NCBI Taxonomy" id="2486417"/>
    <lineage>
        <taxon>Bacteria</taxon>
        <taxon>Bacillati</taxon>
        <taxon>Actinomycetota</taxon>
        <taxon>Actinomycetes</taxon>
        <taxon>Kitasatosporales</taxon>
        <taxon>Streptomycetaceae</taxon>
        <taxon>Streptomyces</taxon>
    </lineage>
</organism>
<proteinExistence type="predicted"/>
<keyword evidence="2" id="KW-1185">Reference proteome</keyword>
<dbReference type="AlphaFoldDB" id="A0A3M8W6J2"/>
<comment type="caution">
    <text evidence="1">The sequence shown here is derived from an EMBL/GenBank/DDBJ whole genome shotgun (WGS) entry which is preliminary data.</text>
</comment>
<dbReference type="Proteomes" id="UP000275401">
    <property type="component" value="Unassembled WGS sequence"/>
</dbReference>
<evidence type="ECO:0000313" key="2">
    <source>
        <dbReference type="Proteomes" id="UP000275401"/>
    </source>
</evidence>
<name>A0A3M8W6J2_9ACTN</name>